<evidence type="ECO:0000256" key="2">
    <source>
        <dbReference type="SAM" id="MobiDB-lite"/>
    </source>
</evidence>
<dbReference type="PANTHER" id="PTHR20883:SF48">
    <property type="entry name" value="ECTOINE DIOXYGENASE"/>
    <property type="match status" value="1"/>
</dbReference>
<comment type="cofactor">
    <cofactor evidence="1">
        <name>Fe(2+)</name>
        <dbReference type="ChEBI" id="CHEBI:29033"/>
    </cofactor>
</comment>
<keyword evidence="3" id="KW-0560">Oxidoreductase</keyword>
<gene>
    <name evidence="3" type="ORF">Pla52n_12840</name>
</gene>
<dbReference type="Pfam" id="PF05721">
    <property type="entry name" value="PhyH"/>
    <property type="match status" value="1"/>
</dbReference>
<dbReference type="AlphaFoldDB" id="A0A5C6B0Y1"/>
<proteinExistence type="predicted"/>
<sequence length="273" mass="30483">MKEFSMIPTEDELASLQRDLSFHPTENPSPKVLASDQIERFNRDGYLAPFSVFSETEVQQTREYFDDLLAKVTAAGGDSYSISSAHLKHGRVYDILHDSRIVDRVADLLGENVIGWGSHFFCKMPGDGKAVAWHQDASYWPLSPSKAVTVWLAIDDADRENACMKFIAGSHTSGHMTYRPSDSTEHNVLNQTIDNPEQYGTLVYDPLAAGEFSIHSDLLLHGSEANESNRRRCGLTLRYCSADVRADLGWSQKGVHVRGTDPSGHWSNQPRPE</sequence>
<protein>
    <submittedName>
        <fullName evidence="3">Phytanoyl-CoA dioxygenase (PhyH)</fullName>
    </submittedName>
</protein>
<dbReference type="GO" id="GO:0016706">
    <property type="term" value="F:2-oxoglutarate-dependent dioxygenase activity"/>
    <property type="evidence" value="ECO:0007669"/>
    <property type="project" value="UniProtKB-ARBA"/>
</dbReference>
<dbReference type="InterPro" id="IPR008775">
    <property type="entry name" value="Phytyl_CoA_dOase-like"/>
</dbReference>
<dbReference type="PANTHER" id="PTHR20883">
    <property type="entry name" value="PHYTANOYL-COA DIOXYGENASE DOMAIN CONTAINING 1"/>
    <property type="match status" value="1"/>
</dbReference>
<dbReference type="GO" id="GO:0005506">
    <property type="term" value="F:iron ion binding"/>
    <property type="evidence" value="ECO:0007669"/>
    <property type="project" value="UniProtKB-ARBA"/>
</dbReference>
<keyword evidence="4" id="KW-1185">Reference proteome</keyword>
<keyword evidence="3" id="KW-0223">Dioxygenase</keyword>
<accession>A0A5C6B0Y1</accession>
<dbReference type="OrthoDB" id="9814777at2"/>
<evidence type="ECO:0000256" key="1">
    <source>
        <dbReference type="ARBA" id="ARBA00001954"/>
    </source>
</evidence>
<dbReference type="SUPFAM" id="SSF51197">
    <property type="entry name" value="Clavaminate synthase-like"/>
    <property type="match status" value="1"/>
</dbReference>
<comment type="caution">
    <text evidence="3">The sequence shown here is derived from an EMBL/GenBank/DDBJ whole genome shotgun (WGS) entry which is preliminary data.</text>
</comment>
<organism evidence="3 4">
    <name type="scientific">Stieleria varia</name>
    <dbReference type="NCBI Taxonomy" id="2528005"/>
    <lineage>
        <taxon>Bacteria</taxon>
        <taxon>Pseudomonadati</taxon>
        <taxon>Planctomycetota</taxon>
        <taxon>Planctomycetia</taxon>
        <taxon>Pirellulales</taxon>
        <taxon>Pirellulaceae</taxon>
        <taxon>Stieleria</taxon>
    </lineage>
</organism>
<name>A0A5C6B0Y1_9BACT</name>
<reference evidence="3 4" key="1">
    <citation type="submission" date="2019-02" db="EMBL/GenBank/DDBJ databases">
        <title>Deep-cultivation of Planctomycetes and their phenomic and genomic characterization uncovers novel biology.</title>
        <authorList>
            <person name="Wiegand S."/>
            <person name="Jogler M."/>
            <person name="Boedeker C."/>
            <person name="Pinto D."/>
            <person name="Vollmers J."/>
            <person name="Rivas-Marin E."/>
            <person name="Kohn T."/>
            <person name="Peeters S.H."/>
            <person name="Heuer A."/>
            <person name="Rast P."/>
            <person name="Oberbeckmann S."/>
            <person name="Bunk B."/>
            <person name="Jeske O."/>
            <person name="Meyerdierks A."/>
            <person name="Storesund J.E."/>
            <person name="Kallscheuer N."/>
            <person name="Luecker S."/>
            <person name="Lage O.M."/>
            <person name="Pohl T."/>
            <person name="Merkel B.J."/>
            <person name="Hornburger P."/>
            <person name="Mueller R.-W."/>
            <person name="Bruemmer F."/>
            <person name="Labrenz M."/>
            <person name="Spormann A.M."/>
            <person name="Op Den Camp H."/>
            <person name="Overmann J."/>
            <person name="Amann R."/>
            <person name="Jetten M.S.M."/>
            <person name="Mascher T."/>
            <person name="Medema M.H."/>
            <person name="Devos D.P."/>
            <person name="Kaster A.-K."/>
            <person name="Ovreas L."/>
            <person name="Rohde M."/>
            <person name="Galperin M.Y."/>
            <person name="Jogler C."/>
        </authorList>
    </citation>
    <scope>NUCLEOTIDE SEQUENCE [LARGE SCALE GENOMIC DNA]</scope>
    <source>
        <strain evidence="3 4">Pla52n</strain>
    </source>
</reference>
<dbReference type="RefSeq" id="WP_146518801.1">
    <property type="nucleotide sequence ID" value="NZ_CP151726.1"/>
</dbReference>
<dbReference type="Gene3D" id="2.60.120.620">
    <property type="entry name" value="q2cbj1_9rhob like domain"/>
    <property type="match status" value="1"/>
</dbReference>
<evidence type="ECO:0000313" key="4">
    <source>
        <dbReference type="Proteomes" id="UP000320176"/>
    </source>
</evidence>
<dbReference type="EMBL" id="SJPN01000002">
    <property type="protein sequence ID" value="TWU05570.1"/>
    <property type="molecule type" value="Genomic_DNA"/>
</dbReference>
<evidence type="ECO:0000313" key="3">
    <source>
        <dbReference type="EMBL" id="TWU05570.1"/>
    </source>
</evidence>
<feature type="region of interest" description="Disordered" evidence="2">
    <location>
        <begin position="254"/>
        <end position="273"/>
    </location>
</feature>
<dbReference type="Proteomes" id="UP000320176">
    <property type="component" value="Unassembled WGS sequence"/>
</dbReference>